<evidence type="ECO:0000313" key="3">
    <source>
        <dbReference type="Proteomes" id="UP000001064"/>
    </source>
</evidence>
<keyword evidence="3" id="KW-1185">Reference proteome</keyword>
<protein>
    <submittedName>
        <fullName evidence="2">Uncharacterized protein</fullName>
    </submittedName>
</protein>
<dbReference type="OrthoDB" id="17639at2759"/>
<dbReference type="Proteomes" id="UP000001064">
    <property type="component" value="Unassembled WGS sequence"/>
</dbReference>
<dbReference type="RefSeq" id="XP_003290360.1">
    <property type="nucleotide sequence ID" value="XM_003290312.1"/>
</dbReference>
<organism evidence="2 3">
    <name type="scientific">Dictyostelium purpureum</name>
    <name type="common">Slime mold</name>
    <dbReference type="NCBI Taxonomy" id="5786"/>
    <lineage>
        <taxon>Eukaryota</taxon>
        <taxon>Amoebozoa</taxon>
        <taxon>Evosea</taxon>
        <taxon>Eumycetozoa</taxon>
        <taxon>Dictyostelia</taxon>
        <taxon>Dictyosteliales</taxon>
        <taxon>Dictyosteliaceae</taxon>
        <taxon>Dictyostelium</taxon>
    </lineage>
</organism>
<proteinExistence type="predicted"/>
<dbReference type="GeneID" id="10504716"/>
<reference evidence="3" key="1">
    <citation type="journal article" date="2011" name="Genome Biol.">
        <title>Comparative genomics of the social amoebae Dictyostelium discoideum and Dictyostelium purpureum.</title>
        <authorList>
            <consortium name="US DOE Joint Genome Institute (JGI-PGF)"/>
            <person name="Sucgang R."/>
            <person name="Kuo A."/>
            <person name="Tian X."/>
            <person name="Salerno W."/>
            <person name="Parikh A."/>
            <person name="Feasley C.L."/>
            <person name="Dalin E."/>
            <person name="Tu H."/>
            <person name="Huang E."/>
            <person name="Barry K."/>
            <person name="Lindquist E."/>
            <person name="Shapiro H."/>
            <person name="Bruce D."/>
            <person name="Schmutz J."/>
            <person name="Salamov A."/>
            <person name="Fey P."/>
            <person name="Gaudet P."/>
            <person name="Anjard C."/>
            <person name="Babu M.M."/>
            <person name="Basu S."/>
            <person name="Bushmanova Y."/>
            <person name="van der Wel H."/>
            <person name="Katoh-Kurasawa M."/>
            <person name="Dinh C."/>
            <person name="Coutinho P.M."/>
            <person name="Saito T."/>
            <person name="Elias M."/>
            <person name="Schaap P."/>
            <person name="Kay R.R."/>
            <person name="Henrissat B."/>
            <person name="Eichinger L."/>
            <person name="Rivero F."/>
            <person name="Putnam N.H."/>
            <person name="West C.M."/>
            <person name="Loomis W.F."/>
            <person name="Chisholm R.L."/>
            <person name="Shaulsky G."/>
            <person name="Strassmann J.E."/>
            <person name="Queller D.C."/>
            <person name="Kuspa A."/>
            <person name="Grigoriev I.V."/>
        </authorList>
    </citation>
    <scope>NUCLEOTIDE SEQUENCE [LARGE SCALE GENOMIC DNA]</scope>
    <source>
        <strain evidence="3">QSDP1</strain>
    </source>
</reference>
<dbReference type="InParanoid" id="F0ZSG0"/>
<dbReference type="EMBL" id="GL871157">
    <property type="protein sequence ID" value="EGC33123.1"/>
    <property type="molecule type" value="Genomic_DNA"/>
</dbReference>
<sequence length="98" mass="11265">MSSSTSPRTNESRRPPPTMCDNVRAASLKCSEQFSKFECKVFFEAATKCRSTKIKLEDEEKEIKKYLKGDLTDLQRSSLENRLEEINKTKSTQFPVPI</sequence>
<accession>F0ZSG0</accession>
<evidence type="ECO:0000256" key="1">
    <source>
        <dbReference type="SAM" id="MobiDB-lite"/>
    </source>
</evidence>
<evidence type="ECO:0000313" key="2">
    <source>
        <dbReference type="EMBL" id="EGC33123.1"/>
    </source>
</evidence>
<dbReference type="eggNOG" id="ENOG502RI4Y">
    <property type="taxonomic scope" value="Eukaryota"/>
</dbReference>
<dbReference type="VEuPathDB" id="AmoebaDB:DICPUDRAFT_154856"/>
<feature type="region of interest" description="Disordered" evidence="1">
    <location>
        <begin position="1"/>
        <end position="20"/>
    </location>
</feature>
<dbReference type="KEGG" id="dpp:DICPUDRAFT_154856"/>
<name>F0ZSG0_DICPU</name>
<dbReference type="AlphaFoldDB" id="F0ZSG0"/>
<gene>
    <name evidence="2" type="ORF">DICPUDRAFT_154856</name>
</gene>
<dbReference type="FunCoup" id="F0ZSG0">
    <property type="interactions" value="373"/>
</dbReference>
<dbReference type="OMA" id="PPPTMCD"/>